<evidence type="ECO:0000313" key="2">
    <source>
        <dbReference type="EMBL" id="CAH1253834.1"/>
    </source>
</evidence>
<protein>
    <submittedName>
        <fullName evidence="2">Hypp1253 protein</fullName>
    </submittedName>
</protein>
<dbReference type="EMBL" id="OV696687">
    <property type="protein sequence ID" value="CAH1253834.1"/>
    <property type="molecule type" value="Genomic_DNA"/>
</dbReference>
<gene>
    <name evidence="2" type="primary">Hypp1253</name>
    <name evidence="2" type="ORF">BLAG_LOCUS13466</name>
</gene>
<reference evidence="2" key="1">
    <citation type="submission" date="2022-01" db="EMBL/GenBank/DDBJ databases">
        <authorList>
            <person name="Braso-Vives M."/>
        </authorList>
    </citation>
    <scope>NUCLEOTIDE SEQUENCE</scope>
</reference>
<evidence type="ECO:0000313" key="3">
    <source>
        <dbReference type="Proteomes" id="UP000838412"/>
    </source>
</evidence>
<feature type="region of interest" description="Disordered" evidence="1">
    <location>
        <begin position="106"/>
        <end position="125"/>
    </location>
</feature>
<dbReference type="Proteomes" id="UP000838412">
    <property type="component" value="Chromosome 2"/>
</dbReference>
<organism evidence="2 3">
    <name type="scientific">Branchiostoma lanceolatum</name>
    <name type="common">Common lancelet</name>
    <name type="synonym">Amphioxus lanceolatum</name>
    <dbReference type="NCBI Taxonomy" id="7740"/>
    <lineage>
        <taxon>Eukaryota</taxon>
        <taxon>Metazoa</taxon>
        <taxon>Chordata</taxon>
        <taxon>Cephalochordata</taxon>
        <taxon>Leptocardii</taxon>
        <taxon>Amphioxiformes</taxon>
        <taxon>Branchiostomatidae</taxon>
        <taxon>Branchiostoma</taxon>
    </lineage>
</organism>
<proteinExistence type="predicted"/>
<dbReference type="OrthoDB" id="10113945at2759"/>
<name>A0A8J9ZIW2_BRALA</name>
<accession>A0A8J9ZIW2</accession>
<evidence type="ECO:0000256" key="1">
    <source>
        <dbReference type="SAM" id="MobiDB-lite"/>
    </source>
</evidence>
<sequence length="164" mass="18252">MLHPILAGLGRFPKHCPPSPPRPRRTLQLSSDGTVSFSPLVIPPPCFASQLPRVYPLTLPETPRSARGQLTGASPETFMVRLPRSQMGIQCFISTDIYSASDLVQLPSPESQREARSPWNGNGDQDLTEVVSEVTRLQEGQNVEIARQRALLKHFQVYQEPFCC</sequence>
<feature type="region of interest" description="Disordered" evidence="1">
    <location>
        <begin position="9"/>
        <end position="30"/>
    </location>
</feature>
<keyword evidence="3" id="KW-1185">Reference proteome</keyword>
<dbReference type="AlphaFoldDB" id="A0A8J9ZIW2"/>